<comment type="caution">
    <text evidence="2">The sequence shown here is derived from an EMBL/GenBank/DDBJ whole genome shotgun (WGS) entry which is preliminary data.</text>
</comment>
<proteinExistence type="predicted"/>
<gene>
    <name evidence="2" type="ORF">AAFC00_000777</name>
</gene>
<protein>
    <submittedName>
        <fullName evidence="2">Uncharacterized protein</fullName>
    </submittedName>
</protein>
<evidence type="ECO:0000313" key="3">
    <source>
        <dbReference type="Proteomes" id="UP001562354"/>
    </source>
</evidence>
<evidence type="ECO:0000313" key="2">
    <source>
        <dbReference type="EMBL" id="KAL1310487.1"/>
    </source>
</evidence>
<dbReference type="Proteomes" id="UP001562354">
    <property type="component" value="Unassembled WGS sequence"/>
</dbReference>
<feature type="region of interest" description="Disordered" evidence="1">
    <location>
        <begin position="1"/>
        <end position="139"/>
    </location>
</feature>
<dbReference type="RefSeq" id="XP_069203336.1">
    <property type="nucleotide sequence ID" value="XM_069347489.1"/>
</dbReference>
<organism evidence="2 3">
    <name type="scientific">Neodothiora populina</name>
    <dbReference type="NCBI Taxonomy" id="2781224"/>
    <lineage>
        <taxon>Eukaryota</taxon>
        <taxon>Fungi</taxon>
        <taxon>Dikarya</taxon>
        <taxon>Ascomycota</taxon>
        <taxon>Pezizomycotina</taxon>
        <taxon>Dothideomycetes</taxon>
        <taxon>Dothideomycetidae</taxon>
        <taxon>Dothideales</taxon>
        <taxon>Dothioraceae</taxon>
        <taxon>Neodothiora</taxon>
    </lineage>
</organism>
<evidence type="ECO:0000256" key="1">
    <source>
        <dbReference type="SAM" id="MobiDB-lite"/>
    </source>
</evidence>
<sequence length="139" mass="14942">MDQPVDYGKGSVIAPNGHFKRRPRDSDEAGEGIQKDSKHHTEVNGANTGPAVDSSGMTDIRDEDEKRQDDVKAAEDGEDASDTAVESLDEERTQPTSHTKSGEAGHDKDYRNTPAGHLNDVEIGKHDADNYAGRTAVAA</sequence>
<reference evidence="2 3" key="1">
    <citation type="submission" date="2024-07" db="EMBL/GenBank/DDBJ databases">
        <title>Draft sequence of the Neodothiora populina.</title>
        <authorList>
            <person name="Drown D.D."/>
            <person name="Schuette U.S."/>
            <person name="Buechlein A.B."/>
            <person name="Rusch D.R."/>
            <person name="Winton L.W."/>
            <person name="Adams G.A."/>
        </authorList>
    </citation>
    <scope>NUCLEOTIDE SEQUENCE [LARGE SCALE GENOMIC DNA]</scope>
    <source>
        <strain evidence="2 3">CPC 39397</strain>
    </source>
</reference>
<keyword evidence="3" id="KW-1185">Reference proteome</keyword>
<feature type="compositionally biased region" description="Basic and acidic residues" evidence="1">
    <location>
        <begin position="119"/>
        <end position="129"/>
    </location>
</feature>
<dbReference type="GeneID" id="95974480"/>
<feature type="compositionally biased region" description="Basic and acidic residues" evidence="1">
    <location>
        <begin position="59"/>
        <end position="75"/>
    </location>
</feature>
<dbReference type="EMBL" id="JBFMKM010000003">
    <property type="protein sequence ID" value="KAL1310487.1"/>
    <property type="molecule type" value="Genomic_DNA"/>
</dbReference>
<name>A0ABR3PLP1_9PEZI</name>
<feature type="compositionally biased region" description="Basic and acidic residues" evidence="1">
    <location>
        <begin position="100"/>
        <end position="111"/>
    </location>
</feature>
<accession>A0ABR3PLP1</accession>
<feature type="compositionally biased region" description="Basic and acidic residues" evidence="1">
    <location>
        <begin position="33"/>
        <end position="42"/>
    </location>
</feature>